<dbReference type="SUPFAM" id="SSF110849">
    <property type="entry name" value="ParB/Sulfiredoxin"/>
    <property type="match status" value="1"/>
</dbReference>
<dbReference type="GO" id="GO:0003677">
    <property type="term" value="F:DNA binding"/>
    <property type="evidence" value="ECO:0007669"/>
    <property type="project" value="InterPro"/>
</dbReference>
<dbReference type="CDD" id="cd16402">
    <property type="entry name" value="ParB_N_like_MT"/>
    <property type="match status" value="1"/>
</dbReference>
<dbReference type="Gene3D" id="3.90.1530.10">
    <property type="entry name" value="Conserved hypothetical protein from pyrococcus furiosus pfu- 392566-001, ParB domain"/>
    <property type="match status" value="1"/>
</dbReference>
<comment type="similarity">
    <text evidence="1">Belongs to the ParB family.</text>
</comment>
<dbReference type="PANTHER" id="PTHR33375:SF1">
    <property type="entry name" value="CHROMOSOME-PARTITIONING PROTEIN PARB-RELATED"/>
    <property type="match status" value="1"/>
</dbReference>
<dbReference type="KEGG" id="lalw:BTM29_05595"/>
<evidence type="ECO:0000313" key="4">
    <source>
        <dbReference type="Proteomes" id="UP000187499"/>
    </source>
</evidence>
<gene>
    <name evidence="3" type="ORF">BTM29_05595</name>
</gene>
<dbReference type="GO" id="GO:0007059">
    <property type="term" value="P:chromosome segregation"/>
    <property type="evidence" value="ECO:0007669"/>
    <property type="project" value="TreeGrafter"/>
</dbReference>
<dbReference type="NCBIfam" id="TIGR00180">
    <property type="entry name" value="parB_part"/>
    <property type="match status" value="1"/>
</dbReference>
<dbReference type="InterPro" id="IPR003115">
    <property type="entry name" value="ParB_N"/>
</dbReference>
<dbReference type="GO" id="GO:0045881">
    <property type="term" value="P:positive regulation of sporulation resulting in formation of a cellular spore"/>
    <property type="evidence" value="ECO:0007669"/>
    <property type="project" value="TreeGrafter"/>
</dbReference>
<dbReference type="InterPro" id="IPR004437">
    <property type="entry name" value="ParB/RepB/Spo0J"/>
</dbReference>
<evidence type="ECO:0000256" key="1">
    <source>
        <dbReference type="ARBA" id="ARBA00006295"/>
    </source>
</evidence>
<name>A0A1P8Q2L8_9LACO</name>
<dbReference type="InterPro" id="IPR050336">
    <property type="entry name" value="Chromosome_partition/occlusion"/>
</dbReference>
<sequence length="191" mass="21602">MNEEMKIQVVSIDSITPYPDNPRNNDDAVEPTAESIKQFGWQQPIVVDKNNVVIAGHTRLKAAEKLGLETVPIVVADLSDEQARAYRLADNKTGEMAYWDDKLLDQELSKITDIDMNLVGFNLDDIEPELPQDFFEENPDSESDSDTKNYLEWGSNKVLLSQNDIKILDDQFKKFNDGGENGSFVTFLVDK</sequence>
<feature type="domain" description="ParB-like N-terminal" evidence="2">
    <location>
        <begin position="8"/>
        <end position="92"/>
    </location>
</feature>
<organism evidence="3 4">
    <name type="scientific">Companilactobacillus allii</name>
    <dbReference type="NCBI Taxonomy" id="1847728"/>
    <lineage>
        <taxon>Bacteria</taxon>
        <taxon>Bacillati</taxon>
        <taxon>Bacillota</taxon>
        <taxon>Bacilli</taxon>
        <taxon>Lactobacillales</taxon>
        <taxon>Lactobacillaceae</taxon>
        <taxon>Companilactobacillus</taxon>
    </lineage>
</organism>
<dbReference type="Pfam" id="PF02195">
    <property type="entry name" value="ParB_N"/>
    <property type="match status" value="1"/>
</dbReference>
<dbReference type="RefSeq" id="WP_076614570.1">
    <property type="nucleotide sequence ID" value="NZ_CP019323.1"/>
</dbReference>
<dbReference type="SMART" id="SM00470">
    <property type="entry name" value="ParB"/>
    <property type="match status" value="1"/>
</dbReference>
<protein>
    <recommendedName>
        <fullName evidence="2">ParB-like N-terminal domain-containing protein</fullName>
    </recommendedName>
</protein>
<accession>A0A1P8Q2L8</accession>
<dbReference type="STRING" id="1847728.BTM29_05595"/>
<keyword evidence="4" id="KW-1185">Reference proteome</keyword>
<evidence type="ECO:0000313" key="3">
    <source>
        <dbReference type="EMBL" id="APX72067.1"/>
    </source>
</evidence>
<evidence type="ECO:0000259" key="2">
    <source>
        <dbReference type="SMART" id="SM00470"/>
    </source>
</evidence>
<proteinExistence type="inferred from homology"/>
<dbReference type="PANTHER" id="PTHR33375">
    <property type="entry name" value="CHROMOSOME-PARTITIONING PROTEIN PARB-RELATED"/>
    <property type="match status" value="1"/>
</dbReference>
<dbReference type="AlphaFoldDB" id="A0A1P8Q2L8"/>
<dbReference type="GO" id="GO:0005694">
    <property type="term" value="C:chromosome"/>
    <property type="evidence" value="ECO:0007669"/>
    <property type="project" value="TreeGrafter"/>
</dbReference>
<dbReference type="EMBL" id="CP019323">
    <property type="protein sequence ID" value="APX72067.1"/>
    <property type="molecule type" value="Genomic_DNA"/>
</dbReference>
<reference evidence="4" key="1">
    <citation type="submission" date="2016-12" db="EMBL/GenBank/DDBJ databases">
        <authorList>
            <person name="Jung M.Y."/>
            <person name="Lee S.H."/>
        </authorList>
    </citation>
    <scope>NUCLEOTIDE SEQUENCE [LARGE SCALE GENOMIC DNA]</scope>
    <source>
        <strain evidence="4">WiKim39</strain>
    </source>
</reference>
<dbReference type="InterPro" id="IPR036086">
    <property type="entry name" value="ParB/Sulfiredoxin_sf"/>
</dbReference>
<dbReference type="Proteomes" id="UP000187499">
    <property type="component" value="Chromosome"/>
</dbReference>